<sequence length="116" mass="12157">MSVFVRSVGAAAIAGAALFGSGAVASAQPAPPGCSIADQARVQAGVSTALSAYVFAHPEVNAFFSDLRYQPADGRRAKADEWRAQNPQLSAELEGIRQPMTDFRARCGLAKSDDED</sequence>
<dbReference type="NCBIfam" id="TIGR04529">
    <property type="entry name" value="MTB_hemophore"/>
    <property type="match status" value="1"/>
</dbReference>
<feature type="chain" id="PRO_5018674675" evidence="1">
    <location>
        <begin position="28"/>
        <end position="116"/>
    </location>
</feature>
<reference evidence="3 4" key="1">
    <citation type="submission" date="2018-12" db="EMBL/GenBank/DDBJ databases">
        <authorList>
            <consortium name="Pathogen Informatics"/>
        </authorList>
    </citation>
    <scope>NUCLEOTIDE SEQUENCE [LARGE SCALE GENOMIC DNA]</scope>
    <source>
        <strain evidence="3 4">NCTC10485</strain>
    </source>
</reference>
<keyword evidence="4" id="KW-1185">Reference proteome</keyword>
<dbReference type="InterPro" id="IPR038378">
    <property type="entry name" value="MHB_sf"/>
</dbReference>
<keyword evidence="1" id="KW-0732">Signal</keyword>
<proteinExistence type="predicted"/>
<feature type="domain" description="Haemophore haem-binding" evidence="2">
    <location>
        <begin position="32"/>
        <end position="108"/>
    </location>
</feature>
<dbReference type="Proteomes" id="UP000282551">
    <property type="component" value="Chromosome"/>
</dbReference>
<dbReference type="Gene3D" id="1.20.20.20">
    <property type="entry name" value="Haemophore, haem-binding domain"/>
    <property type="match status" value="1"/>
</dbReference>
<accession>A0A3S4TM16</accession>
<dbReference type="RefSeq" id="WP_126333776.1">
    <property type="nucleotide sequence ID" value="NZ_AP022604.1"/>
</dbReference>
<dbReference type="EMBL" id="LR134355">
    <property type="protein sequence ID" value="VEG47909.1"/>
    <property type="molecule type" value="Genomic_DNA"/>
</dbReference>
<dbReference type="Pfam" id="PF16525">
    <property type="entry name" value="MHB"/>
    <property type="match status" value="1"/>
</dbReference>
<gene>
    <name evidence="3" type="ORF">NCTC10485_02201</name>
</gene>
<name>A0A3S4TM16_MYCCI</name>
<protein>
    <submittedName>
        <fullName evidence="3">Exported protein</fullName>
    </submittedName>
</protein>
<evidence type="ECO:0000313" key="3">
    <source>
        <dbReference type="EMBL" id="VEG47909.1"/>
    </source>
</evidence>
<dbReference type="AlphaFoldDB" id="A0A3S4TM16"/>
<evidence type="ECO:0000256" key="1">
    <source>
        <dbReference type="SAM" id="SignalP"/>
    </source>
</evidence>
<dbReference type="InterPro" id="IPR032407">
    <property type="entry name" value="MHB"/>
</dbReference>
<dbReference type="OrthoDB" id="7448035at2"/>
<evidence type="ECO:0000313" key="4">
    <source>
        <dbReference type="Proteomes" id="UP000282551"/>
    </source>
</evidence>
<dbReference type="GO" id="GO:0020037">
    <property type="term" value="F:heme binding"/>
    <property type="evidence" value="ECO:0007669"/>
    <property type="project" value="InterPro"/>
</dbReference>
<feature type="signal peptide" evidence="1">
    <location>
        <begin position="1"/>
        <end position="27"/>
    </location>
</feature>
<organism evidence="3 4">
    <name type="scientific">Mycolicibacterium chitae</name>
    <name type="common">Mycobacterium chitae</name>
    <dbReference type="NCBI Taxonomy" id="1792"/>
    <lineage>
        <taxon>Bacteria</taxon>
        <taxon>Bacillati</taxon>
        <taxon>Actinomycetota</taxon>
        <taxon>Actinomycetes</taxon>
        <taxon>Mycobacteriales</taxon>
        <taxon>Mycobacteriaceae</taxon>
        <taxon>Mycolicibacterium</taxon>
    </lineage>
</organism>
<evidence type="ECO:0000259" key="2">
    <source>
        <dbReference type="Pfam" id="PF16525"/>
    </source>
</evidence>